<feature type="domain" description="Velvet" evidence="13">
    <location>
        <begin position="801"/>
        <end position="1001"/>
    </location>
</feature>
<feature type="compositionally biased region" description="Basic and acidic residues" evidence="12">
    <location>
        <begin position="1"/>
        <end position="10"/>
    </location>
</feature>
<dbReference type="GO" id="GO:0002161">
    <property type="term" value="F:aminoacyl-tRNA deacylase activity"/>
    <property type="evidence" value="ECO:0007669"/>
    <property type="project" value="InterPro"/>
</dbReference>
<dbReference type="InterPro" id="IPR002303">
    <property type="entry name" value="Valyl-tRNA_ligase"/>
</dbReference>
<dbReference type="Gene3D" id="3.40.50.620">
    <property type="entry name" value="HUPs"/>
    <property type="match status" value="2"/>
</dbReference>
<dbReference type="Gene3D" id="2.60.40.3960">
    <property type="entry name" value="Velvet domain"/>
    <property type="match status" value="1"/>
</dbReference>
<evidence type="ECO:0000313" key="14">
    <source>
        <dbReference type="EMBL" id="KAJ2784140.1"/>
    </source>
</evidence>
<dbReference type="CDD" id="cd07962">
    <property type="entry name" value="Anticodon_Ia_Val"/>
    <property type="match status" value="1"/>
</dbReference>
<dbReference type="InterPro" id="IPR037525">
    <property type="entry name" value="Velvet_dom"/>
</dbReference>
<keyword evidence="5 11" id="KW-0547">Nucleotide-binding</keyword>
<evidence type="ECO:0000256" key="3">
    <source>
        <dbReference type="ARBA" id="ARBA00013169"/>
    </source>
</evidence>
<comment type="similarity">
    <text evidence="2 11">Belongs to the class-I aminoacyl-tRNA synthetase family.</text>
</comment>
<keyword evidence="7 11" id="KW-0648">Protein biosynthesis</keyword>
<dbReference type="EC" id="6.1.1.9" evidence="3"/>
<keyword evidence="6 11" id="KW-0067">ATP-binding</keyword>
<reference evidence="14" key="1">
    <citation type="submission" date="2022-07" db="EMBL/GenBank/DDBJ databases">
        <title>Phylogenomic reconstructions and comparative analyses of Kickxellomycotina fungi.</title>
        <authorList>
            <person name="Reynolds N.K."/>
            <person name="Stajich J.E."/>
            <person name="Barry K."/>
            <person name="Grigoriev I.V."/>
            <person name="Crous P."/>
            <person name="Smith M.E."/>
        </authorList>
    </citation>
    <scope>NUCLEOTIDE SEQUENCE</scope>
    <source>
        <strain evidence="14">BCRC 34489</strain>
    </source>
</reference>
<dbReference type="GO" id="GO:0005524">
    <property type="term" value="F:ATP binding"/>
    <property type="evidence" value="ECO:0007669"/>
    <property type="project" value="UniProtKB-KW"/>
</dbReference>
<comment type="subcellular location">
    <subcellularLocation>
        <location evidence="1">Cytoplasm</location>
    </subcellularLocation>
</comment>
<gene>
    <name evidence="14" type="ORF">GGI15_002341</name>
</gene>
<keyword evidence="15" id="KW-1185">Reference proteome</keyword>
<name>A0A9W8LLK2_9FUNG</name>
<evidence type="ECO:0000256" key="2">
    <source>
        <dbReference type="ARBA" id="ARBA00005594"/>
    </source>
</evidence>
<dbReference type="SUPFAM" id="SSF52374">
    <property type="entry name" value="Nucleotidylyl transferase"/>
    <property type="match status" value="1"/>
</dbReference>
<dbReference type="SUPFAM" id="SSF47323">
    <property type="entry name" value="Anticodon-binding domain of a subclass of class I aminoacyl-tRNA synthetases"/>
    <property type="match status" value="1"/>
</dbReference>
<evidence type="ECO:0000256" key="10">
    <source>
        <dbReference type="ARBA" id="ARBA00047552"/>
    </source>
</evidence>
<feature type="compositionally biased region" description="Acidic residues" evidence="12">
    <location>
        <begin position="1017"/>
        <end position="1027"/>
    </location>
</feature>
<dbReference type="PROSITE" id="PS00178">
    <property type="entry name" value="AA_TRNA_LIGASE_I"/>
    <property type="match status" value="1"/>
</dbReference>
<dbReference type="PRINTS" id="PR00986">
    <property type="entry name" value="TRNASYNTHVAL"/>
</dbReference>
<dbReference type="GO" id="GO:0006438">
    <property type="term" value="P:valyl-tRNA aminoacylation"/>
    <property type="evidence" value="ECO:0007669"/>
    <property type="project" value="InterPro"/>
</dbReference>
<dbReference type="FunFam" id="3.40.50.620:FF:000020">
    <property type="entry name" value="Valine--tRNA ligase, mitochondrial"/>
    <property type="match status" value="1"/>
</dbReference>
<sequence length="1039" mass="117694">MYAPHMDQRHLVPSRSKGSSTTPPPVHKFDQYSPNVVESDWYQWWERRGLFKPKPNADHFSMLLPPPNVTGVLHIGHALTLSIQDAIARWNRMHGRSVNWVPGTDHAGISTQSVVEKRLMRNTNLTRREVGREYFIDKVWEWKQEHGQQIKMQTRRIGASVDWDQEYFTMDDKHSQVVRDAFIQLFDDGIVYRDTKMVNWSCALQSITPAHDENDYACAQRLKLPIVPVFSPDGTVINDPRFAKLIGMNRWEARRRVIYMLKSSKAHKGERDAEASVISICSRSGDIIEPMLMPQWYVRCGEMAKRADKMVRTGEMSLIPGKQRVIWHNWLSGINDWCVSRQLWWGHRIPLYRVSWTDSGRKDVWVAAKSEQHAREKALLLHATPDSTAETGSCEISSVTQDEDVLDTWFSSGLLPLTVFKPDSAEGKPLSTVLETGQDILFFWVARMAMLCTYFAKVPPFSTVLLHPMVRDSQGRKMSKSLGNIIDPMDVINGAALTKLLVTVQRGFLSKRELAASSQELRQLYPTGFQQFGADALRLTLILYTQQTQQINMSLDNVKASYHFCNKLWNTFRFVQMHASQRGVEVGGDSWSDGIAERLSVFDRGLLSKLHRMLREYHKAMSKYRLAAAAEAVKDFVQKDLCDRYIEICKLSLFEKQYATRQMVLGIVWGIRSLKQQHPKQLNAAEHVFSVVVDAAAAAAEKEDELQKTIARHSQCISILARESKISLCSSADAASAKEQTANVVTAVVSPQVRVVGILNNAGEVDQAAVEKIQAELASIRRVTLSEGYLKKAPEAVKKADRVLKYDLEMAQHPIRARMCGFGEKDRRPLDPPPVVRLRVRDENGEFMQSEDVEIWKFVVSATLWAPTTDSDRSIVVNPNTLPGPVPTYQSTSAVMSLNEPVKVRNLVGTTVSNAYLLKDENDVMNIFFIFHDLSVRTEGRFRLKFQFTVIPSEEAPRAFVESVTWSTPFDVYSAKSFPGMTDSTELSRAFAAQGIKITIRKNSRMRPYSARIGGNPDDEYDNEVDMDYPASGSGYGIQ</sequence>
<dbReference type="Pfam" id="PF11754">
    <property type="entry name" value="Velvet"/>
    <property type="match status" value="1"/>
</dbReference>
<dbReference type="Proteomes" id="UP001140172">
    <property type="component" value="Unassembled WGS sequence"/>
</dbReference>
<feature type="region of interest" description="Disordered" evidence="12">
    <location>
        <begin position="1012"/>
        <end position="1039"/>
    </location>
</feature>
<dbReference type="EMBL" id="JANBUM010000121">
    <property type="protein sequence ID" value="KAJ2784140.1"/>
    <property type="molecule type" value="Genomic_DNA"/>
</dbReference>
<dbReference type="CDD" id="cd00817">
    <property type="entry name" value="ValRS_core"/>
    <property type="match status" value="1"/>
</dbReference>
<dbReference type="AlphaFoldDB" id="A0A9W8LLK2"/>
<evidence type="ECO:0000256" key="9">
    <source>
        <dbReference type="ARBA" id="ARBA00029936"/>
    </source>
</evidence>
<dbReference type="GO" id="GO:0004832">
    <property type="term" value="F:valine-tRNA ligase activity"/>
    <property type="evidence" value="ECO:0007669"/>
    <property type="project" value="UniProtKB-EC"/>
</dbReference>
<dbReference type="Pfam" id="PF08264">
    <property type="entry name" value="Anticodon_1"/>
    <property type="match status" value="1"/>
</dbReference>
<feature type="region of interest" description="Disordered" evidence="12">
    <location>
        <begin position="1"/>
        <end position="31"/>
    </location>
</feature>
<dbReference type="PANTHER" id="PTHR11946:SF109">
    <property type="entry name" value="VALINE--TRNA LIGASE"/>
    <property type="match status" value="1"/>
</dbReference>
<dbReference type="InterPro" id="IPR001412">
    <property type="entry name" value="aa-tRNA-synth_I_CS"/>
</dbReference>
<dbReference type="PANTHER" id="PTHR11946">
    <property type="entry name" value="VALYL-TRNA SYNTHETASES"/>
    <property type="match status" value="1"/>
</dbReference>
<protein>
    <recommendedName>
        <fullName evidence="3">valine--tRNA ligase</fullName>
        <ecNumber evidence="3">6.1.1.9</ecNumber>
    </recommendedName>
    <alternativeName>
        <fullName evidence="9">Valyl-tRNA synthetase</fullName>
    </alternativeName>
</protein>
<comment type="catalytic activity">
    <reaction evidence="10">
        <text>tRNA(Val) + L-valine + ATP = L-valyl-tRNA(Val) + AMP + diphosphate</text>
        <dbReference type="Rhea" id="RHEA:10704"/>
        <dbReference type="Rhea" id="RHEA-COMP:9672"/>
        <dbReference type="Rhea" id="RHEA-COMP:9708"/>
        <dbReference type="ChEBI" id="CHEBI:30616"/>
        <dbReference type="ChEBI" id="CHEBI:33019"/>
        <dbReference type="ChEBI" id="CHEBI:57762"/>
        <dbReference type="ChEBI" id="CHEBI:78442"/>
        <dbReference type="ChEBI" id="CHEBI:78537"/>
        <dbReference type="ChEBI" id="CHEBI:456215"/>
        <dbReference type="EC" id="6.1.1.9"/>
    </reaction>
</comment>
<dbReference type="Gene3D" id="1.10.730.10">
    <property type="entry name" value="Isoleucyl-tRNA Synthetase, Domain 1"/>
    <property type="match status" value="1"/>
</dbReference>
<dbReference type="InterPro" id="IPR002300">
    <property type="entry name" value="aa-tRNA-synth_Ia"/>
</dbReference>
<dbReference type="InterPro" id="IPR033705">
    <property type="entry name" value="Anticodon_Ia_Val"/>
</dbReference>
<evidence type="ECO:0000256" key="1">
    <source>
        <dbReference type="ARBA" id="ARBA00004496"/>
    </source>
</evidence>
<dbReference type="InterPro" id="IPR009008">
    <property type="entry name" value="Val/Leu/Ile-tRNA-synth_edit"/>
</dbReference>
<dbReference type="InterPro" id="IPR038491">
    <property type="entry name" value="Velvet_dom_sf"/>
</dbReference>
<dbReference type="InterPro" id="IPR014729">
    <property type="entry name" value="Rossmann-like_a/b/a_fold"/>
</dbReference>
<dbReference type="GO" id="GO:0005829">
    <property type="term" value="C:cytosol"/>
    <property type="evidence" value="ECO:0007669"/>
    <property type="project" value="TreeGrafter"/>
</dbReference>
<dbReference type="InterPro" id="IPR009080">
    <property type="entry name" value="tRNAsynth_Ia_anticodon-bd"/>
</dbReference>
<evidence type="ECO:0000256" key="4">
    <source>
        <dbReference type="ARBA" id="ARBA00022598"/>
    </source>
</evidence>
<evidence type="ECO:0000256" key="6">
    <source>
        <dbReference type="ARBA" id="ARBA00022840"/>
    </source>
</evidence>
<evidence type="ECO:0000313" key="15">
    <source>
        <dbReference type="Proteomes" id="UP001140172"/>
    </source>
</evidence>
<evidence type="ECO:0000256" key="11">
    <source>
        <dbReference type="RuleBase" id="RU363035"/>
    </source>
</evidence>
<dbReference type="OrthoDB" id="629407at2759"/>
<dbReference type="SUPFAM" id="SSF50677">
    <property type="entry name" value="ValRS/IleRS/LeuRS editing domain"/>
    <property type="match status" value="1"/>
</dbReference>
<keyword evidence="4 11" id="KW-0436">Ligase</keyword>
<dbReference type="InterPro" id="IPR013155">
    <property type="entry name" value="M/V/L/I-tRNA-synth_anticd-bd"/>
</dbReference>
<dbReference type="PROSITE" id="PS51821">
    <property type="entry name" value="VELVET"/>
    <property type="match status" value="1"/>
</dbReference>
<evidence type="ECO:0000256" key="8">
    <source>
        <dbReference type="ARBA" id="ARBA00023146"/>
    </source>
</evidence>
<evidence type="ECO:0000256" key="7">
    <source>
        <dbReference type="ARBA" id="ARBA00022917"/>
    </source>
</evidence>
<evidence type="ECO:0000256" key="12">
    <source>
        <dbReference type="SAM" id="MobiDB-lite"/>
    </source>
</evidence>
<evidence type="ECO:0000259" key="13">
    <source>
        <dbReference type="PROSITE" id="PS51821"/>
    </source>
</evidence>
<evidence type="ECO:0000256" key="5">
    <source>
        <dbReference type="ARBA" id="ARBA00022741"/>
    </source>
</evidence>
<proteinExistence type="inferred from homology"/>
<dbReference type="Pfam" id="PF00133">
    <property type="entry name" value="tRNA-synt_1"/>
    <property type="match status" value="1"/>
</dbReference>
<organism evidence="14 15">
    <name type="scientific">Coemansia interrupta</name>
    <dbReference type="NCBI Taxonomy" id="1126814"/>
    <lineage>
        <taxon>Eukaryota</taxon>
        <taxon>Fungi</taxon>
        <taxon>Fungi incertae sedis</taxon>
        <taxon>Zoopagomycota</taxon>
        <taxon>Kickxellomycotina</taxon>
        <taxon>Kickxellomycetes</taxon>
        <taxon>Kickxellales</taxon>
        <taxon>Kickxellaceae</taxon>
        <taxon>Coemansia</taxon>
    </lineage>
</organism>
<accession>A0A9W8LLK2</accession>
<keyword evidence="8 11" id="KW-0030">Aminoacyl-tRNA synthetase</keyword>
<comment type="caution">
    <text evidence="14">The sequence shown here is derived from an EMBL/GenBank/DDBJ whole genome shotgun (WGS) entry which is preliminary data.</text>
</comment>